<gene>
    <name evidence="1" type="ORF">AAFF_G00401490</name>
</gene>
<dbReference type="PANTHER" id="PTHR37984">
    <property type="entry name" value="PROTEIN CBG26694"/>
    <property type="match status" value="1"/>
</dbReference>
<accession>A0AAD7WKK9</accession>
<dbReference type="Gene3D" id="3.30.70.270">
    <property type="match status" value="1"/>
</dbReference>
<dbReference type="InterPro" id="IPR050951">
    <property type="entry name" value="Retrovirus_Pol_polyprotein"/>
</dbReference>
<dbReference type="AlphaFoldDB" id="A0AAD7WKK9"/>
<dbReference type="EMBL" id="JAINUG010000079">
    <property type="protein sequence ID" value="KAJ8400110.1"/>
    <property type="molecule type" value="Genomic_DNA"/>
</dbReference>
<dbReference type="InterPro" id="IPR043128">
    <property type="entry name" value="Rev_trsase/Diguanyl_cyclase"/>
</dbReference>
<evidence type="ECO:0000313" key="1">
    <source>
        <dbReference type="EMBL" id="KAJ8400110.1"/>
    </source>
</evidence>
<dbReference type="SUPFAM" id="SSF56672">
    <property type="entry name" value="DNA/RNA polymerases"/>
    <property type="match status" value="1"/>
</dbReference>
<evidence type="ECO:0000313" key="2">
    <source>
        <dbReference type="Proteomes" id="UP001221898"/>
    </source>
</evidence>
<sequence length="163" mass="18259">MLGMVNYLGKFLPDLSSELHPVAELLKKDMAWLWDKPQQRAFNKVKAMLSSAPALAYYDVGRPTITDHKPLVPLINACDLDKAPLRCQRRLMRLMPFNARAVHIPAKQLVVADTLSRNPLRDSTGTDTEDNVRAYIEALITARAMSESKLDLIREATGNDAVM</sequence>
<dbReference type="InterPro" id="IPR043502">
    <property type="entry name" value="DNA/RNA_pol_sf"/>
</dbReference>
<reference evidence="1" key="1">
    <citation type="journal article" date="2023" name="Science">
        <title>Genome structures resolve the early diversification of teleost fishes.</title>
        <authorList>
            <person name="Parey E."/>
            <person name="Louis A."/>
            <person name="Montfort J."/>
            <person name="Bouchez O."/>
            <person name="Roques C."/>
            <person name="Iampietro C."/>
            <person name="Lluch J."/>
            <person name="Castinel A."/>
            <person name="Donnadieu C."/>
            <person name="Desvignes T."/>
            <person name="Floi Bucao C."/>
            <person name="Jouanno E."/>
            <person name="Wen M."/>
            <person name="Mejri S."/>
            <person name="Dirks R."/>
            <person name="Jansen H."/>
            <person name="Henkel C."/>
            <person name="Chen W.J."/>
            <person name="Zahm M."/>
            <person name="Cabau C."/>
            <person name="Klopp C."/>
            <person name="Thompson A.W."/>
            <person name="Robinson-Rechavi M."/>
            <person name="Braasch I."/>
            <person name="Lecointre G."/>
            <person name="Bobe J."/>
            <person name="Postlethwait J.H."/>
            <person name="Berthelot C."/>
            <person name="Roest Crollius H."/>
            <person name="Guiguen Y."/>
        </authorList>
    </citation>
    <scope>NUCLEOTIDE SEQUENCE</scope>
    <source>
        <strain evidence="1">NC1722</strain>
    </source>
</reference>
<name>A0AAD7WKK9_9TELE</name>
<comment type="caution">
    <text evidence="1">The sequence shown here is derived from an EMBL/GenBank/DDBJ whole genome shotgun (WGS) entry which is preliminary data.</text>
</comment>
<organism evidence="1 2">
    <name type="scientific">Aldrovandia affinis</name>
    <dbReference type="NCBI Taxonomy" id="143900"/>
    <lineage>
        <taxon>Eukaryota</taxon>
        <taxon>Metazoa</taxon>
        <taxon>Chordata</taxon>
        <taxon>Craniata</taxon>
        <taxon>Vertebrata</taxon>
        <taxon>Euteleostomi</taxon>
        <taxon>Actinopterygii</taxon>
        <taxon>Neopterygii</taxon>
        <taxon>Teleostei</taxon>
        <taxon>Notacanthiformes</taxon>
        <taxon>Halosauridae</taxon>
        <taxon>Aldrovandia</taxon>
    </lineage>
</organism>
<proteinExistence type="predicted"/>
<keyword evidence="2" id="KW-1185">Reference proteome</keyword>
<dbReference type="PANTHER" id="PTHR37984:SF5">
    <property type="entry name" value="PROTEIN NYNRIN-LIKE"/>
    <property type="match status" value="1"/>
</dbReference>
<dbReference type="Proteomes" id="UP001221898">
    <property type="component" value="Unassembled WGS sequence"/>
</dbReference>
<protein>
    <submittedName>
        <fullName evidence="1">Uncharacterized protein</fullName>
    </submittedName>
</protein>